<dbReference type="InterPro" id="IPR007138">
    <property type="entry name" value="ABM_dom"/>
</dbReference>
<reference evidence="2 3" key="1">
    <citation type="submission" date="2014-08" db="EMBL/GenBank/DDBJ databases">
        <title>Genomic and Phenotypic Diversity of Colwellia psychrerythraea strains from Disparate Marine Basins.</title>
        <authorList>
            <person name="Techtmann S.M."/>
            <person name="Stelling S.C."/>
            <person name="Utturkar S.M."/>
            <person name="Alshibli N."/>
            <person name="Harris A."/>
            <person name="Brown S.D."/>
            <person name="Hazen T.C."/>
        </authorList>
    </citation>
    <scope>NUCLEOTIDE SEQUENCE [LARGE SCALE GENOMIC DNA]</scope>
    <source>
        <strain evidence="2 3">ND2E</strain>
    </source>
</reference>
<dbReference type="PATRIC" id="fig|28229.4.peg.3759"/>
<accession>A0A099K7W2</accession>
<evidence type="ECO:0000259" key="1">
    <source>
        <dbReference type="Pfam" id="PF03992"/>
    </source>
</evidence>
<dbReference type="OrthoDB" id="4463721at2"/>
<dbReference type="RefSeq" id="WP_033095370.1">
    <property type="nucleotide sequence ID" value="NZ_JQED01000055.1"/>
</dbReference>
<proteinExistence type="predicted"/>
<gene>
    <name evidence="2" type="ORF">ND2E_0281</name>
</gene>
<dbReference type="EMBL" id="JQED01000055">
    <property type="protein sequence ID" value="KGJ86874.1"/>
    <property type="molecule type" value="Genomic_DNA"/>
</dbReference>
<sequence length="97" mass="11225">MIKVIIERVLAEDMESTYDNEIRKTLAAIMTAKGYISGASYTNVDNPNIRTIITDWDNVGCWNRWYKSQTRQDVNKAIHLMLKQDEKIKVLMSQSLS</sequence>
<protein>
    <recommendedName>
        <fullName evidence="1">ABM domain-containing protein</fullName>
    </recommendedName>
</protein>
<dbReference type="InterPro" id="IPR011008">
    <property type="entry name" value="Dimeric_a/b-barrel"/>
</dbReference>
<dbReference type="Proteomes" id="UP000029843">
    <property type="component" value="Unassembled WGS sequence"/>
</dbReference>
<dbReference type="Gene3D" id="3.30.70.100">
    <property type="match status" value="1"/>
</dbReference>
<feature type="domain" description="ABM" evidence="1">
    <location>
        <begin position="1"/>
        <end position="75"/>
    </location>
</feature>
<name>A0A099K7W2_COLPS</name>
<comment type="caution">
    <text evidence="2">The sequence shown here is derived from an EMBL/GenBank/DDBJ whole genome shotgun (WGS) entry which is preliminary data.</text>
</comment>
<dbReference type="Pfam" id="PF03992">
    <property type="entry name" value="ABM"/>
    <property type="match status" value="1"/>
</dbReference>
<dbReference type="AlphaFoldDB" id="A0A099K7W2"/>
<dbReference type="SUPFAM" id="SSF54909">
    <property type="entry name" value="Dimeric alpha+beta barrel"/>
    <property type="match status" value="1"/>
</dbReference>
<organism evidence="2 3">
    <name type="scientific">Colwellia psychrerythraea</name>
    <name type="common">Vibrio psychroerythus</name>
    <dbReference type="NCBI Taxonomy" id="28229"/>
    <lineage>
        <taxon>Bacteria</taxon>
        <taxon>Pseudomonadati</taxon>
        <taxon>Pseudomonadota</taxon>
        <taxon>Gammaproteobacteria</taxon>
        <taxon>Alteromonadales</taxon>
        <taxon>Colwelliaceae</taxon>
        <taxon>Colwellia</taxon>
    </lineage>
</organism>
<evidence type="ECO:0000313" key="3">
    <source>
        <dbReference type="Proteomes" id="UP000029843"/>
    </source>
</evidence>
<evidence type="ECO:0000313" key="2">
    <source>
        <dbReference type="EMBL" id="KGJ86874.1"/>
    </source>
</evidence>